<protein>
    <recommendedName>
        <fullName evidence="1">DUF3857 domain-containing protein</fullName>
    </recommendedName>
</protein>
<dbReference type="RefSeq" id="WP_103934001.1">
    <property type="nucleotide sequence ID" value="NZ_FNVA01000005.1"/>
</dbReference>
<dbReference type="Gene3D" id="3.10.620.30">
    <property type="match status" value="1"/>
</dbReference>
<dbReference type="Gene3D" id="2.60.40.3140">
    <property type="match status" value="1"/>
</dbReference>
<dbReference type="EMBL" id="FNVA01000005">
    <property type="protein sequence ID" value="SEG47634.1"/>
    <property type="molecule type" value="Genomic_DNA"/>
</dbReference>
<dbReference type="InterPro" id="IPR024618">
    <property type="entry name" value="DUF3857"/>
</dbReference>
<feature type="domain" description="DUF3857" evidence="1">
    <location>
        <begin position="25"/>
        <end position="123"/>
    </location>
</feature>
<dbReference type="Gene3D" id="2.60.120.1130">
    <property type="match status" value="1"/>
</dbReference>
<evidence type="ECO:0000259" key="1">
    <source>
        <dbReference type="Pfam" id="PF12969"/>
    </source>
</evidence>
<dbReference type="Pfam" id="PF12969">
    <property type="entry name" value="DUF3857"/>
    <property type="match status" value="1"/>
</dbReference>
<name>A0A1H6AHK4_9BACT</name>
<dbReference type="AlphaFoldDB" id="A0A1H6AHK4"/>
<reference evidence="2 3" key="1">
    <citation type="submission" date="2016-10" db="EMBL/GenBank/DDBJ databases">
        <authorList>
            <person name="de Groot N.N."/>
        </authorList>
    </citation>
    <scope>NUCLEOTIDE SEQUENCE [LARGE SCALE GENOMIC DNA]</scope>
    <source>
        <strain evidence="2 3">DSM 22489</strain>
    </source>
</reference>
<organism evidence="2 3">
    <name type="scientific">Bryocella elongata</name>
    <dbReference type="NCBI Taxonomy" id="863522"/>
    <lineage>
        <taxon>Bacteria</taxon>
        <taxon>Pseudomonadati</taxon>
        <taxon>Acidobacteriota</taxon>
        <taxon>Terriglobia</taxon>
        <taxon>Terriglobales</taxon>
        <taxon>Acidobacteriaceae</taxon>
        <taxon>Bryocella</taxon>
    </lineage>
</organism>
<dbReference type="Proteomes" id="UP000236728">
    <property type="component" value="Unassembled WGS sequence"/>
</dbReference>
<accession>A0A1H6AHK4</accession>
<sequence length="630" mass="69466">MTAEPKAPGAPSVMLSYDEVDDASSAEVTIHVRIKILTEAGLRSGTIELPPRIFDYDVDGEHIVARTIHADGTIIPFNGKPHHGQQSENSDADKTFISMPSVEVGSILEYICHFDSQNRIYQQLARYYAPIWRVQRTFFVKQEHFLLKFASRENSAGARWVSHLPPGADLVRDKQTVRLDLADVPAYQTEPFMPPADAVVYRVRFFYFAGDPASFWALTGTSTRDDWNHELIAGKDLQAAVHGLLHEGDTEDQKLRRLYAAVMTLENTDFTRERSAREDKKSGIRTTGLIDDVWIGRRGTSYAIAMLFIAMARVAGFDAFPMVVASRNRTRFDEQVLTWSQLDSTLAVVSYKGKLFFLDPGMPACPYGVLAPWHLQAAGFAASTDRMSLITSPAFSPANYRRERAANLLLAPDGSVTGTVTEAWVGGGGIALRLVARATDATAMEKGLEESLRSDLPSAFQVKLTKLEGVEDGEAPLIASFEVSGKLGTVTPRRLLLPAQLFQTNETNPFTEAERKLPISFPEIVRSHDQVKIRMPAGLKIDFTPDGHTLNVRTSLDYASEIKKGHLAGTPGSDPNVLLLDRVFAVSTMDFPIDDYPTLRKYFGDIATADQEQIVLSRATAEVSGASAAH</sequence>
<keyword evidence="3" id="KW-1185">Reference proteome</keyword>
<evidence type="ECO:0000313" key="2">
    <source>
        <dbReference type="EMBL" id="SEG47634.1"/>
    </source>
</evidence>
<dbReference type="OrthoDB" id="104162at2"/>
<gene>
    <name evidence="2" type="ORF">SAMN05421819_3139</name>
</gene>
<proteinExistence type="predicted"/>
<evidence type="ECO:0000313" key="3">
    <source>
        <dbReference type="Proteomes" id="UP000236728"/>
    </source>
</evidence>